<feature type="region of interest" description="Disordered" evidence="1">
    <location>
        <begin position="60"/>
        <end position="89"/>
    </location>
</feature>
<evidence type="ECO:0000256" key="2">
    <source>
        <dbReference type="SAM" id="Phobius"/>
    </source>
</evidence>
<dbReference type="EMBL" id="JACGCM010002358">
    <property type="protein sequence ID" value="KAF6140572.1"/>
    <property type="molecule type" value="Genomic_DNA"/>
</dbReference>
<protein>
    <submittedName>
        <fullName evidence="3">Uncharacterized protein</fullName>
    </submittedName>
</protein>
<keyword evidence="2" id="KW-0472">Membrane</keyword>
<reference evidence="3 4" key="1">
    <citation type="journal article" date="2020" name="IScience">
        <title>Genome Sequencing of the Endangered Kingdonia uniflora (Circaeasteraceae, Ranunculales) Reveals Potential Mechanisms of Evolutionary Specialization.</title>
        <authorList>
            <person name="Sun Y."/>
            <person name="Deng T."/>
            <person name="Zhang A."/>
            <person name="Moore M.J."/>
            <person name="Landis J.B."/>
            <person name="Lin N."/>
            <person name="Zhang H."/>
            <person name="Zhang X."/>
            <person name="Huang J."/>
            <person name="Zhang X."/>
            <person name="Sun H."/>
            <person name="Wang H."/>
        </authorList>
    </citation>
    <scope>NUCLEOTIDE SEQUENCE [LARGE SCALE GENOMIC DNA]</scope>
    <source>
        <strain evidence="3">TB1705</strain>
        <tissue evidence="3">Leaf</tissue>
    </source>
</reference>
<proteinExistence type="predicted"/>
<dbReference type="Proteomes" id="UP000541444">
    <property type="component" value="Unassembled WGS sequence"/>
</dbReference>
<evidence type="ECO:0000256" key="1">
    <source>
        <dbReference type="SAM" id="MobiDB-lite"/>
    </source>
</evidence>
<evidence type="ECO:0000313" key="4">
    <source>
        <dbReference type="Proteomes" id="UP000541444"/>
    </source>
</evidence>
<organism evidence="3 4">
    <name type="scientific">Kingdonia uniflora</name>
    <dbReference type="NCBI Taxonomy" id="39325"/>
    <lineage>
        <taxon>Eukaryota</taxon>
        <taxon>Viridiplantae</taxon>
        <taxon>Streptophyta</taxon>
        <taxon>Embryophyta</taxon>
        <taxon>Tracheophyta</taxon>
        <taxon>Spermatophyta</taxon>
        <taxon>Magnoliopsida</taxon>
        <taxon>Ranunculales</taxon>
        <taxon>Circaeasteraceae</taxon>
        <taxon>Kingdonia</taxon>
    </lineage>
</organism>
<feature type="transmembrane region" description="Helical" evidence="2">
    <location>
        <begin position="228"/>
        <end position="244"/>
    </location>
</feature>
<comment type="caution">
    <text evidence="3">The sequence shown here is derived from an EMBL/GenBank/DDBJ whole genome shotgun (WGS) entry which is preliminary data.</text>
</comment>
<gene>
    <name evidence="3" type="ORF">GIB67_013865</name>
</gene>
<feature type="region of interest" description="Disordered" evidence="1">
    <location>
        <begin position="1"/>
        <end position="26"/>
    </location>
</feature>
<sequence length="245" mass="27286">MFWKSKFTTEPEEGEDSESTNAAATNNNLFMQEDKMASRLHYSLDDPSFDRDFCTDLFHPGNTAKETLIPSSPRPPIPPPPKSKEFDSTSSKFHNFMHFSRPKSRILDLSTSDKIAVVTSSETPRLVPPSLSTAESSGGSAASAEQSEKVPDDRKRKAREQIEDQEFLDELELCIRLMDWLTCDRDHASTTISTTPSKAVPPATAIGEATKETVNVLHPSAGTSCLNLLRYTFFFIMFLFVLAIV</sequence>
<feature type="compositionally biased region" description="Pro residues" evidence="1">
    <location>
        <begin position="72"/>
        <end position="81"/>
    </location>
</feature>
<keyword evidence="4" id="KW-1185">Reference proteome</keyword>
<keyword evidence="2" id="KW-0812">Transmembrane</keyword>
<evidence type="ECO:0000313" key="3">
    <source>
        <dbReference type="EMBL" id="KAF6140572.1"/>
    </source>
</evidence>
<dbReference type="AlphaFoldDB" id="A0A7J7LDF1"/>
<name>A0A7J7LDF1_9MAGN</name>
<keyword evidence="2" id="KW-1133">Transmembrane helix</keyword>
<feature type="compositionally biased region" description="Basic and acidic residues" evidence="1">
    <location>
        <begin position="146"/>
        <end position="161"/>
    </location>
</feature>
<feature type="compositionally biased region" description="Low complexity" evidence="1">
    <location>
        <begin position="130"/>
        <end position="145"/>
    </location>
</feature>
<feature type="region of interest" description="Disordered" evidence="1">
    <location>
        <begin position="120"/>
        <end position="161"/>
    </location>
</feature>
<accession>A0A7J7LDF1</accession>